<dbReference type="InterPro" id="IPR021255">
    <property type="entry name" value="DUF2807"/>
</dbReference>
<gene>
    <name evidence="2" type="ORF">FXF47_09035</name>
</gene>
<evidence type="ECO:0000259" key="1">
    <source>
        <dbReference type="Pfam" id="PF10988"/>
    </source>
</evidence>
<dbReference type="EMBL" id="VSIX01000133">
    <property type="protein sequence ID" value="TYB30476.1"/>
    <property type="molecule type" value="Genomic_DNA"/>
</dbReference>
<organism evidence="2 3">
    <name type="scientific">Candidatus Mcinerneyibacterium aminivorans</name>
    <dbReference type="NCBI Taxonomy" id="2703815"/>
    <lineage>
        <taxon>Bacteria</taxon>
        <taxon>Candidatus Macinerneyibacteriota</taxon>
        <taxon>Candidatus Mcinerneyibacteria</taxon>
        <taxon>Candidatus Mcinerneyibacteriales</taxon>
        <taxon>Candidatus Mcinerneyibacteriaceae</taxon>
        <taxon>Candidatus Mcinerneyibacterium</taxon>
    </lineage>
</organism>
<feature type="domain" description="Putative auto-transporter adhesin head GIN" evidence="1">
    <location>
        <begin position="44"/>
        <end position="223"/>
    </location>
</feature>
<dbReference type="AlphaFoldDB" id="A0A5D0MBS7"/>
<protein>
    <submittedName>
        <fullName evidence="2">DUF2807 domain-containing protein</fullName>
    </submittedName>
</protein>
<comment type="caution">
    <text evidence="2">The sequence shown here is derived from an EMBL/GenBank/DDBJ whole genome shotgun (WGS) entry which is preliminary data.</text>
</comment>
<dbReference type="PROSITE" id="PS51257">
    <property type="entry name" value="PROKAR_LIPOPROTEIN"/>
    <property type="match status" value="1"/>
</dbReference>
<dbReference type="Gene3D" id="2.160.20.120">
    <property type="match status" value="1"/>
</dbReference>
<keyword evidence="3" id="KW-1185">Reference proteome</keyword>
<name>A0A5D0MBS7_9BACT</name>
<evidence type="ECO:0000313" key="2">
    <source>
        <dbReference type="EMBL" id="TYB30476.1"/>
    </source>
</evidence>
<accession>A0A5D0MBS7</accession>
<dbReference type="Proteomes" id="UP000324143">
    <property type="component" value="Unassembled WGS sequence"/>
</dbReference>
<proteinExistence type="predicted"/>
<reference evidence="2" key="1">
    <citation type="submission" date="2019-08" db="EMBL/GenBank/DDBJ databases">
        <title>Genomic characterization of a novel candidate phylum (ARYD3) from a high temperature, high salinity tertiary oil reservoir in north central Oklahoma, USA.</title>
        <authorList>
            <person name="Youssef N.H."/>
            <person name="Yadav A."/>
            <person name="Elshahed M.S."/>
        </authorList>
    </citation>
    <scope>NUCLEOTIDE SEQUENCE [LARGE SCALE GENOMIC DNA]</scope>
    <source>
        <strain evidence="2">ARYD3</strain>
    </source>
</reference>
<dbReference type="Pfam" id="PF10988">
    <property type="entry name" value="DUF2807"/>
    <property type="match status" value="1"/>
</dbReference>
<sequence length="240" mass="26975">MKKYPVYLIIVLFIISCGFSKSNFGKNIANTGEMIVKKYKSDKFVNVNVNDSIKVNIKKDNSYNVNVHTDSAYIDYINVSVKGETLYLSMKKDFELKNPIIIVYISMPEVKKIEIDGSSIMNLNNMDSDNLYLEIKGSSRVYGEINANKLIIEGSDSSFVNLKGRAVNLKLKIDKNSKADLKNFVVTKADFEVKNGSEVELRVTESISADILGHSEVKIKGNPGDENIHIESNSDIEWDK</sequence>
<evidence type="ECO:0000313" key="3">
    <source>
        <dbReference type="Proteomes" id="UP000324143"/>
    </source>
</evidence>